<evidence type="ECO:0000313" key="2">
    <source>
        <dbReference type="Ensembl" id="ENSJHYP00000014297.1"/>
    </source>
</evidence>
<keyword evidence="3" id="KW-1185">Reference proteome</keyword>
<feature type="domain" description="VIT" evidence="1">
    <location>
        <begin position="2"/>
        <end position="79"/>
    </location>
</feature>
<reference evidence="2" key="1">
    <citation type="submission" date="2025-08" db="UniProtKB">
        <authorList>
            <consortium name="Ensembl"/>
        </authorList>
    </citation>
    <scope>IDENTIFICATION</scope>
</reference>
<dbReference type="PANTHER" id="PTHR46299">
    <property type="entry name" value="VON WILLEBRAND FACTOR A DOMAIN-CONTAINING PROTEIN 5B2-RELATED"/>
    <property type="match status" value="1"/>
</dbReference>
<organism evidence="2 3">
    <name type="scientific">Junco hyemalis</name>
    <name type="common">Dark-eyed junco</name>
    <dbReference type="NCBI Taxonomy" id="40217"/>
    <lineage>
        <taxon>Eukaryota</taxon>
        <taxon>Metazoa</taxon>
        <taxon>Chordata</taxon>
        <taxon>Craniata</taxon>
        <taxon>Vertebrata</taxon>
        <taxon>Euteleostomi</taxon>
        <taxon>Archelosauria</taxon>
        <taxon>Archosauria</taxon>
        <taxon>Dinosauria</taxon>
        <taxon>Saurischia</taxon>
        <taxon>Theropoda</taxon>
        <taxon>Coelurosauria</taxon>
        <taxon>Aves</taxon>
        <taxon>Neognathae</taxon>
        <taxon>Neoaves</taxon>
        <taxon>Telluraves</taxon>
        <taxon>Australaves</taxon>
        <taxon>Passeriformes</taxon>
        <taxon>Passerellidae</taxon>
        <taxon>Junco</taxon>
    </lineage>
</organism>
<dbReference type="Pfam" id="PF13757">
    <property type="entry name" value="VIT_2"/>
    <property type="match status" value="1"/>
</dbReference>
<name>A0A8C5J5M8_JUNHY</name>
<reference evidence="2" key="2">
    <citation type="submission" date="2025-09" db="UniProtKB">
        <authorList>
            <consortium name="Ensembl"/>
        </authorList>
    </citation>
    <scope>IDENTIFICATION</scope>
</reference>
<dbReference type="AlphaFoldDB" id="A0A8C5J5M8"/>
<dbReference type="PANTHER" id="PTHR46299:SF2">
    <property type="entry name" value="VON WILLEBRAND FACTOR A DOMAIN-CONTAINING PROTEIN 5B2"/>
    <property type="match status" value="1"/>
</dbReference>
<dbReference type="InterPro" id="IPR052627">
    <property type="entry name" value="VWA_domain-containing"/>
</dbReference>
<proteinExistence type="predicted"/>
<dbReference type="InterPro" id="IPR013694">
    <property type="entry name" value="VIT"/>
</dbReference>
<accession>A0A8C5J5M8</accession>
<protein>
    <recommendedName>
        <fullName evidence="1">VIT domain-containing protein</fullName>
    </recommendedName>
</protein>
<dbReference type="Proteomes" id="UP000694408">
    <property type="component" value="Unplaced"/>
</dbReference>
<sequence length="268" mass="28845">MPGLYALVSWEALPLKSSTVKACANGYSLSITAHLLYTNPHKEPVEGIFIYPLEESEVVAGFEAAAGSRRVTFQLQSRQRVQECCLQCSPGPGRPRRCSSGECPATGAARGCSWPAGSARARGHRCVVSGAGDLHVSFPLPTPFLRFCHHVHSLRDTCALLSPLGAIRATNDLLHNPTYLTDLPHPFSLSCPGHLVLDEDVERSTFIIVTGTLCPSESLAVTLNTVQELPTLPDGALRLLLPPILTPHVPADPESEPASLCDDRLALW</sequence>
<evidence type="ECO:0000259" key="1">
    <source>
        <dbReference type="Pfam" id="PF13757"/>
    </source>
</evidence>
<dbReference type="Ensembl" id="ENSJHYT00000017294.1">
    <property type="protein sequence ID" value="ENSJHYP00000014297.1"/>
    <property type="gene ID" value="ENSJHYG00000011073.1"/>
</dbReference>
<evidence type="ECO:0000313" key="3">
    <source>
        <dbReference type="Proteomes" id="UP000694408"/>
    </source>
</evidence>